<comment type="cofactor">
    <cofactor evidence="5">
        <name>Fe cation</name>
        <dbReference type="ChEBI" id="CHEBI:24875"/>
    </cofactor>
    <text evidence="5">Binds 1 Fe cation per subunit.</text>
</comment>
<dbReference type="GO" id="GO:0006572">
    <property type="term" value="P:L-tyrosine catabolic process"/>
    <property type="evidence" value="ECO:0007669"/>
    <property type="project" value="TreeGrafter"/>
</dbReference>
<keyword evidence="7" id="KW-0670">Pyruvate</keyword>
<dbReference type="PANTHER" id="PTHR11959">
    <property type="entry name" value="4-HYDROXYPHENYLPYRUVATE DIOXYGENASE"/>
    <property type="match status" value="1"/>
</dbReference>
<evidence type="ECO:0000256" key="5">
    <source>
        <dbReference type="PIRSR" id="PIRSR009283-1"/>
    </source>
</evidence>
<dbReference type="GO" id="GO:0046872">
    <property type="term" value="F:metal ion binding"/>
    <property type="evidence" value="ECO:0007669"/>
    <property type="project" value="UniProtKB-KW"/>
</dbReference>
<gene>
    <name evidence="7" type="primary">hppD</name>
    <name evidence="7" type="ORF">GEV26_04380</name>
</gene>
<sequence length="399" mass="44118">MTLDLTDAERLADLDLAQLQQLVGLVEHDPTTDPFPVTGWDAVVWAVGNATQSAHFYMSAFGMDLVAYSGPETGNRDHHAYVLESGAVRFVLRGGVAPDSPVADHHRLHGDGITDIALEVPDVDVCIDHARAEGATILEEPHDVSDEHGTVRVAAIAAYGDTRHTLVDRSRYDGPYLPGYVARSSSLVRADDAPKRIFQALDHVVGNVEIGHMDEWVDFYNRIMGFTNMAEFVGDDIATEYSALMSKVVASGNHRVKFPLNEPAVGKKKSQIDEYLEFYQGPGAQHLALATNDILETVDRLRAAGIEFLATPDSYYTDPALRERIGEVRVPIEELQSRGILVDRDEDGYLLQIFTKPIGDRPTVFFELIERHGSLGFGKGNFQALFEAIEREQARRGNF</sequence>
<dbReference type="PROSITE" id="PS51819">
    <property type="entry name" value="VOC"/>
    <property type="match status" value="2"/>
</dbReference>
<dbReference type="PANTHER" id="PTHR11959:SF1">
    <property type="entry name" value="4-HYDROXYPHENYLPYRUVATE DIOXYGENASE"/>
    <property type="match status" value="1"/>
</dbReference>
<dbReference type="SUPFAM" id="SSF54593">
    <property type="entry name" value="Glyoxalase/Bleomycin resistance protein/Dihydroxybiphenyl dioxygenase"/>
    <property type="match status" value="1"/>
</dbReference>
<dbReference type="PIRSF" id="PIRSF009283">
    <property type="entry name" value="HPP_dOase"/>
    <property type="match status" value="1"/>
</dbReference>
<keyword evidence="4 5" id="KW-0408">Iron</keyword>
<evidence type="ECO:0000259" key="6">
    <source>
        <dbReference type="PROSITE" id="PS51819"/>
    </source>
</evidence>
<keyword evidence="7" id="KW-0560">Oxidoreductase</keyword>
<evidence type="ECO:0000256" key="4">
    <source>
        <dbReference type="ARBA" id="ARBA00023004"/>
    </source>
</evidence>
<dbReference type="InterPro" id="IPR037523">
    <property type="entry name" value="VOC_core"/>
</dbReference>
<dbReference type="InterPro" id="IPR041735">
    <property type="entry name" value="4OHPhenylPyrv_dOase_C"/>
</dbReference>
<evidence type="ECO:0000313" key="8">
    <source>
        <dbReference type="Proteomes" id="UP000392064"/>
    </source>
</evidence>
<feature type="binding site" evidence="5">
    <location>
        <position position="367"/>
    </location>
    <ligand>
        <name>Fe cation</name>
        <dbReference type="ChEBI" id="CHEBI:24875"/>
    </ligand>
</feature>
<reference evidence="7 8" key="1">
    <citation type="submission" date="2019-11" db="EMBL/GenBank/DDBJ databases">
        <authorList>
            <person name="Li J."/>
        </authorList>
    </citation>
    <scope>NUCLEOTIDE SEQUENCE [LARGE SCALE GENOMIC DNA]</scope>
    <source>
        <strain evidence="7 8">MF47</strain>
    </source>
</reference>
<proteinExistence type="inferred from homology"/>
<dbReference type="EC" id="1.13.11.27" evidence="7"/>
<dbReference type="NCBIfam" id="TIGR01263">
    <property type="entry name" value="4HPPD"/>
    <property type="match status" value="1"/>
</dbReference>
<dbReference type="Gene3D" id="3.10.180.10">
    <property type="entry name" value="2,3-Dihydroxybiphenyl 1,2-Dioxygenase, domain 1"/>
    <property type="match status" value="2"/>
</dbReference>
<dbReference type="InterPro" id="IPR005956">
    <property type="entry name" value="4OHPhenylPyrv_dOase"/>
</dbReference>
<dbReference type="GO" id="GO:0003868">
    <property type="term" value="F:4-hydroxyphenylpyruvate dioxygenase activity"/>
    <property type="evidence" value="ECO:0007669"/>
    <property type="project" value="UniProtKB-EC"/>
</dbReference>
<dbReference type="Pfam" id="PF00903">
    <property type="entry name" value="Glyoxalase"/>
    <property type="match status" value="2"/>
</dbReference>
<feature type="binding site" evidence="5">
    <location>
        <position position="286"/>
    </location>
    <ligand>
        <name>Fe cation</name>
        <dbReference type="ChEBI" id="CHEBI:24875"/>
    </ligand>
</feature>
<dbReference type="FunFam" id="3.10.180.10:FF:000001">
    <property type="entry name" value="4-hydroxyphenylpyruvate dioxygenase"/>
    <property type="match status" value="1"/>
</dbReference>
<dbReference type="CDD" id="cd07250">
    <property type="entry name" value="HPPD_C_like"/>
    <property type="match status" value="1"/>
</dbReference>
<name>A0A5Q2ML28_9ACTN</name>
<keyword evidence="3" id="KW-0677">Repeat</keyword>
<comment type="similarity">
    <text evidence="1">Belongs to the 4HPPD family.</text>
</comment>
<feature type="domain" description="VOC" evidence="6">
    <location>
        <begin position="39"/>
        <end position="169"/>
    </location>
</feature>
<dbReference type="CDD" id="cd08342">
    <property type="entry name" value="HPPD_N_like"/>
    <property type="match status" value="1"/>
</dbReference>
<dbReference type="AlphaFoldDB" id="A0A5Q2ML28"/>
<dbReference type="EMBL" id="CP045737">
    <property type="protein sequence ID" value="QGG40660.1"/>
    <property type="molecule type" value="Genomic_DNA"/>
</dbReference>
<dbReference type="InterPro" id="IPR004360">
    <property type="entry name" value="Glyas_Fos-R_dOase_dom"/>
</dbReference>
<keyword evidence="8" id="KW-1185">Reference proteome</keyword>
<dbReference type="RefSeq" id="WP_153651931.1">
    <property type="nucleotide sequence ID" value="NZ_CP045737.1"/>
</dbReference>
<keyword evidence="7" id="KW-0223">Dioxygenase</keyword>
<accession>A0A5Q2ML28</accession>
<protein>
    <submittedName>
        <fullName evidence="7">4-hydroxyphenylpyruvate dioxygenase</fullName>
        <ecNumber evidence="7">1.13.11.27</ecNumber>
    </submittedName>
</protein>
<feature type="binding site" evidence="5">
    <location>
        <position position="203"/>
    </location>
    <ligand>
        <name>Fe cation</name>
        <dbReference type="ChEBI" id="CHEBI:24875"/>
    </ligand>
</feature>
<keyword evidence="2 5" id="KW-0479">Metal-binding</keyword>
<dbReference type="InterPro" id="IPR041736">
    <property type="entry name" value="4OHPhenylPyrv_dOase_N"/>
</dbReference>
<dbReference type="Proteomes" id="UP000392064">
    <property type="component" value="Chromosome"/>
</dbReference>
<evidence type="ECO:0000256" key="3">
    <source>
        <dbReference type="ARBA" id="ARBA00022737"/>
    </source>
</evidence>
<feature type="domain" description="VOC" evidence="6">
    <location>
        <begin position="200"/>
        <end position="356"/>
    </location>
</feature>
<organism evidence="7 8">
    <name type="scientific">Aeromicrobium yanjiei</name>
    <dbReference type="NCBI Taxonomy" id="2662028"/>
    <lineage>
        <taxon>Bacteria</taxon>
        <taxon>Bacillati</taxon>
        <taxon>Actinomycetota</taxon>
        <taxon>Actinomycetes</taxon>
        <taxon>Propionibacteriales</taxon>
        <taxon>Nocardioidaceae</taxon>
        <taxon>Aeromicrobium</taxon>
    </lineage>
</organism>
<dbReference type="InterPro" id="IPR029068">
    <property type="entry name" value="Glyas_Bleomycin-R_OHBP_Dase"/>
</dbReference>
<evidence type="ECO:0000256" key="2">
    <source>
        <dbReference type="ARBA" id="ARBA00022723"/>
    </source>
</evidence>
<evidence type="ECO:0000256" key="1">
    <source>
        <dbReference type="ARBA" id="ARBA00005877"/>
    </source>
</evidence>
<dbReference type="KEGG" id="aef:GEV26_04380"/>
<evidence type="ECO:0000313" key="7">
    <source>
        <dbReference type="EMBL" id="QGG40660.1"/>
    </source>
</evidence>